<feature type="region of interest" description="Disordered" evidence="1">
    <location>
        <begin position="1"/>
        <end position="29"/>
    </location>
</feature>
<dbReference type="AlphaFoldDB" id="A0AAW5P8Y3"/>
<sequence length="748" mass="80503">MSKTTNVKAKRPGGTERPLSDHSDQPSASQEVHARWANALVRPGEYDLTAYTNYNGNTTPVSNTKTEVVLPEPWRSVDLSANGGNVQQVELLNDDIWDECGLTDQDGLKINPSFDLDFREGVVPQKVKDHHTRTSKATVLGADGNWKEVPAGEVAIHHDPVTGQRMGWFEKEHTNLVDAGRDLSSSGWNLSNVTVPSTSKTGIDGQSAASELEDADSNNAGSAIFNTTVPDDNNGVTYIAFIKKASSTNATVEVRGSIFGNGSTLEASIVFDPVTGDYIQKKDAGAVEIISTPGWWWVLVTVNNDNSGSSNSQIQISPAWATTVDNVDEPSATGSIIIDGVTMIRHGPAAEDGNGYADEVYRAHPIFTGPPDYSVGTRTRAADEINGMPVDWPTGVTSGGMFEVSQYAAGEYDNSQGGVYYKANLNLGPSDNTGQESGLTGYFTGVKVNGVDTDEDGVYRVADNTDVQGPNNEEIEELQVIPDMGSNVNVNGASFGIRRIAAHPAPLSTSQKNHLEQKPKLLRNLEVFVDYNNWSAGEPLPNRVRGTWADEFGDVNSVQASTSDSKFGLQSGQYLGANSEEHAREPFPSHEGRDVYAAAWITVNTFARVNIVQKSSFEESGWGLRTSDTGDVIFLKHDAGAQRAAVAPSIFSTGETVFIEGWFTNSNKEMHARLDGGSANTQTTNDSMLDTGQRFCIGKGEDPGDVVVHQIVVEYADPSKGESLQWPSADPYNSGNGFSWNDVITSSV</sequence>
<dbReference type="RefSeq" id="WP_259258173.1">
    <property type="nucleotide sequence ID" value="NZ_JANTZM010000007.1"/>
</dbReference>
<reference evidence="2" key="1">
    <citation type="submission" date="2022-08" db="EMBL/GenBank/DDBJ databases">
        <title>Genomic Encyclopedia of Type Strains, Phase V (KMG-V): Genome sequencing to study the core and pangenomes of soil and plant-associated prokaryotes.</title>
        <authorList>
            <person name="Whitman W."/>
        </authorList>
    </citation>
    <scope>NUCLEOTIDE SEQUENCE</scope>
    <source>
        <strain evidence="2">SP3002</strain>
    </source>
</reference>
<protein>
    <submittedName>
        <fullName evidence="2">Uncharacterized protein</fullName>
    </submittedName>
</protein>
<dbReference type="EMBL" id="JANTZM010000007">
    <property type="protein sequence ID" value="MCS4157666.1"/>
    <property type="molecule type" value="Genomic_DNA"/>
</dbReference>
<evidence type="ECO:0000313" key="2">
    <source>
        <dbReference type="EMBL" id="MCS4157666.1"/>
    </source>
</evidence>
<accession>A0AAW5P8Y3</accession>
<organism evidence="2 3">
    <name type="scientific">Salinibacter ruber</name>
    <dbReference type="NCBI Taxonomy" id="146919"/>
    <lineage>
        <taxon>Bacteria</taxon>
        <taxon>Pseudomonadati</taxon>
        <taxon>Rhodothermota</taxon>
        <taxon>Rhodothermia</taxon>
        <taxon>Rhodothermales</taxon>
        <taxon>Salinibacteraceae</taxon>
        <taxon>Salinibacter</taxon>
    </lineage>
</organism>
<dbReference type="Proteomes" id="UP001155110">
    <property type="component" value="Unassembled WGS sequence"/>
</dbReference>
<evidence type="ECO:0000256" key="1">
    <source>
        <dbReference type="SAM" id="MobiDB-lite"/>
    </source>
</evidence>
<comment type="caution">
    <text evidence="2">The sequence shown here is derived from an EMBL/GenBank/DDBJ whole genome shotgun (WGS) entry which is preliminary data.</text>
</comment>
<proteinExistence type="predicted"/>
<gene>
    <name evidence="2" type="ORF">GGP99_001630</name>
</gene>
<name>A0AAW5P8Y3_9BACT</name>
<evidence type="ECO:0000313" key="3">
    <source>
        <dbReference type="Proteomes" id="UP001155110"/>
    </source>
</evidence>